<dbReference type="EMBL" id="KV722331">
    <property type="protein sequence ID" value="OCH96404.1"/>
    <property type="molecule type" value="Genomic_DNA"/>
</dbReference>
<feature type="compositionally biased region" description="Low complexity" evidence="1">
    <location>
        <begin position="47"/>
        <end position="65"/>
    </location>
</feature>
<feature type="compositionally biased region" description="Low complexity" evidence="1">
    <location>
        <begin position="924"/>
        <end position="944"/>
    </location>
</feature>
<evidence type="ECO:0000256" key="1">
    <source>
        <dbReference type="SAM" id="MobiDB-lite"/>
    </source>
</evidence>
<feature type="region of interest" description="Disordered" evidence="1">
    <location>
        <begin position="1"/>
        <end position="95"/>
    </location>
</feature>
<feature type="compositionally biased region" description="Polar residues" evidence="1">
    <location>
        <begin position="839"/>
        <end position="849"/>
    </location>
</feature>
<evidence type="ECO:0000313" key="3">
    <source>
        <dbReference type="Proteomes" id="UP000250043"/>
    </source>
</evidence>
<feature type="compositionally biased region" description="Basic and acidic residues" evidence="1">
    <location>
        <begin position="594"/>
        <end position="603"/>
    </location>
</feature>
<feature type="compositionally biased region" description="Polar residues" evidence="1">
    <location>
        <begin position="327"/>
        <end position="339"/>
    </location>
</feature>
<feature type="region of interest" description="Disordered" evidence="1">
    <location>
        <begin position="234"/>
        <end position="382"/>
    </location>
</feature>
<feature type="region of interest" description="Disordered" evidence="1">
    <location>
        <begin position="415"/>
        <end position="448"/>
    </location>
</feature>
<name>A0A8E2DVP2_9APHY</name>
<gene>
    <name evidence="2" type="ORF">OBBRIDRAFT_830269</name>
</gene>
<sequence>MALFNSKRNDPIRGTPERVSQSREANPAAYKAHPREDPSDLDKPHRSQSLSPSSISSNARAASSAPRLQTLDSRTHNKQPRSPTHDDARAHLQSALADLRGARAVAERVMLTEPQSLPTGSSSPLASAYSLNVAIPSTGSLLSSSSGSGSGSLSDTSTPHPRRRPSHDALASHAHTHSQPLSKSHLHPHAHSVHSQHPKLPAMTVTAPGSRKSSAASLDRDALSRLDMKRLLSKPAAHSTGAASDSERAPPPPALQPRRHPSHLDLGRSYLTVEKQRSKDRPSTATGVEGSPDLSSNFTPSGAGSPRELQHFPPPKARNVLRRKSSARSNPATPTASTFRSIAEPMSPPPPRRSPPSTFRSSATTVTGMPRSPITPPDLTPAGKVAHAYMRQEQRRSELEEMSGWNDHVRQFHIGGVASGSRDDVRSMPSDREKGEDAEDGDNGPYYTVVGTSAGHRVAARAAQVDSWTLDGACWSSDERHPPAQPRKSLTRKISGRIRRVVRGSSDIERAPERGREWRPYDGQVLEEERRSGSTSRNVRPATASGMGTVRPSVDGYVDVAQEGLRSPVPSAKNGFPEKESPEGRTLRTSKSVRGNERERDEDASPGSKWWRLVKRISTGGLRDKYSQRSTTPPPVPALPPDLRKAATTPASRMTFEIHKSPAQSEAGNNEGGVLLSRFIQSRASLSGIRPSVQARSPPQSTPTPPKKHSMGSRPSTTTRSSSPVSSEFFHRTHSTRSSASSYGEEVPPMPQTLIAQHILSPDELHRLESNDSVEQSPTPEARRPRKPPPRSQSAPDEQTYSTISENFRSLPLPPRRPSSGPREARAAHPTPSRPPSIPSFSTEEPVNNFSPSPFPLPLSEFGVLPDAPPRPKRSDRRHPKHIDIPAPTDTLPQPALTPRTPRAVPSVTVDVHVSTLPSDTELPSSVRNVSSPSSASTHSSSLSQKRSPLLFREMDSPRHQWTEQEKAQKWEDLLAQSARAGGTLHIGESGLLSDTARLSIFDGPDADL</sequence>
<feature type="region of interest" description="Disordered" evidence="1">
    <location>
        <begin position="686"/>
        <end position="949"/>
    </location>
</feature>
<organism evidence="2 3">
    <name type="scientific">Obba rivulosa</name>
    <dbReference type="NCBI Taxonomy" id="1052685"/>
    <lineage>
        <taxon>Eukaryota</taxon>
        <taxon>Fungi</taxon>
        <taxon>Dikarya</taxon>
        <taxon>Basidiomycota</taxon>
        <taxon>Agaricomycotina</taxon>
        <taxon>Agaricomycetes</taxon>
        <taxon>Polyporales</taxon>
        <taxon>Gelatoporiaceae</taxon>
        <taxon>Obba</taxon>
    </lineage>
</organism>
<keyword evidence="3" id="KW-1185">Reference proteome</keyword>
<dbReference type="Proteomes" id="UP000250043">
    <property type="component" value="Unassembled WGS sequence"/>
</dbReference>
<reference evidence="2 3" key="1">
    <citation type="submission" date="2016-07" db="EMBL/GenBank/DDBJ databases">
        <title>Draft genome of the white-rot fungus Obba rivulosa 3A-2.</title>
        <authorList>
            <consortium name="DOE Joint Genome Institute"/>
            <person name="Miettinen O."/>
            <person name="Riley R."/>
            <person name="Acob R."/>
            <person name="Barry K."/>
            <person name="Cullen D."/>
            <person name="De Vries R."/>
            <person name="Hainaut M."/>
            <person name="Hatakka A."/>
            <person name="Henrissat B."/>
            <person name="Hilden K."/>
            <person name="Kuo R."/>
            <person name="Labutti K."/>
            <person name="Lipzen A."/>
            <person name="Makela M.R."/>
            <person name="Sandor L."/>
            <person name="Spatafora J.W."/>
            <person name="Grigoriev I.V."/>
            <person name="Hibbett D.S."/>
        </authorList>
    </citation>
    <scope>NUCLEOTIDE SEQUENCE [LARGE SCALE GENOMIC DNA]</scope>
    <source>
        <strain evidence="2 3">3A-2</strain>
    </source>
</reference>
<feature type="compositionally biased region" description="Low complexity" evidence="1">
    <location>
        <begin position="140"/>
        <end position="158"/>
    </location>
</feature>
<feature type="compositionally biased region" description="Basic and acidic residues" evidence="1">
    <location>
        <begin position="761"/>
        <end position="770"/>
    </location>
</feature>
<feature type="compositionally biased region" description="Polar residues" evidence="1">
    <location>
        <begin position="792"/>
        <end position="808"/>
    </location>
</feature>
<dbReference type="AlphaFoldDB" id="A0A8E2DVP2"/>
<feature type="compositionally biased region" description="Polar residues" evidence="1">
    <location>
        <begin position="293"/>
        <end position="302"/>
    </location>
</feature>
<feature type="compositionally biased region" description="Basic and acidic residues" evidence="1">
    <location>
        <begin position="506"/>
        <end position="520"/>
    </location>
</feature>
<accession>A0A8E2DVP2</accession>
<feature type="compositionally biased region" description="Basic and acidic residues" evidence="1">
    <location>
        <begin position="421"/>
        <end position="435"/>
    </location>
</feature>
<feature type="compositionally biased region" description="Basic and acidic residues" evidence="1">
    <location>
        <begin position="576"/>
        <end position="586"/>
    </location>
</feature>
<feature type="compositionally biased region" description="Basic and acidic residues" evidence="1">
    <location>
        <begin position="33"/>
        <end position="45"/>
    </location>
</feature>
<feature type="region of interest" description="Disordered" evidence="1">
    <location>
        <begin position="504"/>
        <end position="674"/>
    </location>
</feature>
<evidence type="ECO:0000313" key="2">
    <source>
        <dbReference type="EMBL" id="OCH96404.1"/>
    </source>
</evidence>
<feature type="compositionally biased region" description="Basic residues" evidence="1">
    <location>
        <begin position="184"/>
        <end position="197"/>
    </location>
</feature>
<dbReference type="OrthoDB" id="3364707at2759"/>
<feature type="region of interest" description="Disordered" evidence="1">
    <location>
        <begin position="140"/>
        <end position="219"/>
    </location>
</feature>
<feature type="compositionally biased region" description="Basic residues" evidence="1">
    <location>
        <begin position="871"/>
        <end position="881"/>
    </location>
</feature>
<feature type="compositionally biased region" description="Low complexity" evidence="1">
    <location>
        <begin position="713"/>
        <end position="727"/>
    </location>
</feature>
<protein>
    <submittedName>
        <fullName evidence="2">Uncharacterized protein</fullName>
    </submittedName>
</protein>
<proteinExistence type="predicted"/>